<sequence length="87" mass="9941">MVPALVQVDHMQKGLEERLGPAPFQEYHTSIHIARMMGVRKKMYYNDEVVSVKITSFTGLQFMGILNFPRASSRAYLVLTANLLARR</sequence>
<organism evidence="1 2">
    <name type="scientific">Schizopora paradoxa</name>
    <dbReference type="NCBI Taxonomy" id="27342"/>
    <lineage>
        <taxon>Eukaryota</taxon>
        <taxon>Fungi</taxon>
        <taxon>Dikarya</taxon>
        <taxon>Basidiomycota</taxon>
        <taxon>Agaricomycotina</taxon>
        <taxon>Agaricomycetes</taxon>
        <taxon>Hymenochaetales</taxon>
        <taxon>Schizoporaceae</taxon>
        <taxon>Schizopora</taxon>
    </lineage>
</organism>
<evidence type="ECO:0000313" key="1">
    <source>
        <dbReference type="EMBL" id="KLO15804.1"/>
    </source>
</evidence>
<keyword evidence="2" id="KW-1185">Reference proteome</keyword>
<dbReference type="AlphaFoldDB" id="A0A0H2RVB7"/>
<name>A0A0H2RVB7_9AGAM</name>
<dbReference type="EMBL" id="KQ085924">
    <property type="protein sequence ID" value="KLO15804.1"/>
    <property type="molecule type" value="Genomic_DNA"/>
</dbReference>
<evidence type="ECO:0000313" key="2">
    <source>
        <dbReference type="Proteomes" id="UP000053477"/>
    </source>
</evidence>
<proteinExistence type="predicted"/>
<dbReference type="Proteomes" id="UP000053477">
    <property type="component" value="Unassembled WGS sequence"/>
</dbReference>
<accession>A0A0H2RVB7</accession>
<dbReference type="InParanoid" id="A0A0H2RVB7"/>
<reference evidence="1 2" key="1">
    <citation type="submission" date="2015-04" db="EMBL/GenBank/DDBJ databases">
        <title>Complete genome sequence of Schizopora paradoxa KUC8140, a cosmopolitan wood degrader in East Asia.</title>
        <authorList>
            <consortium name="DOE Joint Genome Institute"/>
            <person name="Min B."/>
            <person name="Park H."/>
            <person name="Jang Y."/>
            <person name="Kim J.-J."/>
            <person name="Kim K.H."/>
            <person name="Pangilinan J."/>
            <person name="Lipzen A."/>
            <person name="Riley R."/>
            <person name="Grigoriev I.V."/>
            <person name="Spatafora J.W."/>
            <person name="Choi I.-G."/>
        </authorList>
    </citation>
    <scope>NUCLEOTIDE SEQUENCE [LARGE SCALE GENOMIC DNA]</scope>
    <source>
        <strain evidence="1 2">KUC8140</strain>
    </source>
</reference>
<gene>
    <name evidence="1" type="ORF">SCHPADRAFT_244269</name>
</gene>
<protein>
    <submittedName>
        <fullName evidence="1">Uncharacterized protein</fullName>
    </submittedName>
</protein>